<protein>
    <submittedName>
        <fullName evidence="1">DNA-binding response regulator</fullName>
    </submittedName>
</protein>
<sequence length="216" mass="23345">MIRIILIDDHAIIRDGIRSLLREEPGLEVVGEAGSGEELLTTLATTPCDVVVLDLNMPGTDGFATIPQLREQYPEVRILVLSMLDNERYVAQAIGLGASGYALKSTGRAELLYAIKTVAAGRPYLCTVIGLALLRKMHSLESPSSAVARAASGLSKRELEVLTLIAEGLTNAEIADKLFTSKRTIETHRQNIIEKTQAKNTAALIKYAVSQGMLTD</sequence>
<proteinExistence type="predicted"/>
<evidence type="ECO:0000313" key="2">
    <source>
        <dbReference type="Proteomes" id="UP000605392"/>
    </source>
</evidence>
<evidence type="ECO:0000313" key="1">
    <source>
        <dbReference type="EMBL" id="GGF53877.1"/>
    </source>
</evidence>
<comment type="caution">
    <text evidence="1">The sequence shown here is derived from an EMBL/GenBank/DDBJ whole genome shotgun (WGS) entry which is preliminary data.</text>
</comment>
<gene>
    <name evidence="1" type="ORF">GCM10011375_06670</name>
</gene>
<dbReference type="EMBL" id="BMFN01000001">
    <property type="protein sequence ID" value="GGF53877.1"/>
    <property type="molecule type" value="Genomic_DNA"/>
</dbReference>
<keyword evidence="2" id="KW-1185">Reference proteome</keyword>
<keyword evidence="1" id="KW-0238">DNA-binding</keyword>
<accession>A0ACB5PMP1</accession>
<organism evidence="1 2">
    <name type="scientific">Hymenobacter qilianensis</name>
    <dbReference type="NCBI Taxonomy" id="1385715"/>
    <lineage>
        <taxon>Bacteria</taxon>
        <taxon>Pseudomonadati</taxon>
        <taxon>Bacteroidota</taxon>
        <taxon>Cytophagia</taxon>
        <taxon>Cytophagales</taxon>
        <taxon>Hymenobacteraceae</taxon>
        <taxon>Hymenobacter</taxon>
    </lineage>
</organism>
<reference evidence="1 2" key="1">
    <citation type="journal article" date="2019" name="Int. J. Syst. Evol. Microbiol.">
        <title>The Global Catalogue of Microorganisms (GCM) 10K type strain sequencing project: providing services to taxonomists for standard genome sequencing and annotation.</title>
        <authorList>
            <consortium name="The Broad Institute Genomics Platform"/>
            <consortium name="The Broad Institute Genome Sequencing Center for Infectious Disease"/>
            <person name="Wu L."/>
            <person name="Ma J."/>
        </authorList>
    </citation>
    <scope>NUCLEOTIDE SEQUENCE [LARGE SCALE GENOMIC DNA]</scope>
    <source>
        <strain evidence="1 2">CGMCC 1.12720</strain>
    </source>
</reference>
<dbReference type="Proteomes" id="UP000605392">
    <property type="component" value="Unassembled WGS sequence"/>
</dbReference>
<name>A0ACB5PMP1_9BACT</name>